<feature type="compositionally biased region" description="Basic and acidic residues" evidence="1">
    <location>
        <begin position="491"/>
        <end position="525"/>
    </location>
</feature>
<dbReference type="InterPro" id="IPR053024">
    <property type="entry name" value="Fungal_surface_NADase"/>
</dbReference>
<comment type="caution">
    <text evidence="4">The sequence shown here is derived from an EMBL/GenBank/DDBJ whole genome shotgun (WGS) entry which is preliminary data.</text>
</comment>
<evidence type="ECO:0000313" key="4">
    <source>
        <dbReference type="EMBL" id="GGP70283.1"/>
    </source>
</evidence>
<evidence type="ECO:0000256" key="1">
    <source>
        <dbReference type="SAM" id="MobiDB-lite"/>
    </source>
</evidence>
<name>A0A918EG34_9PSEU</name>
<gene>
    <name evidence="4" type="ORF">GCM10010185_49140</name>
</gene>
<evidence type="ECO:0000259" key="2">
    <source>
        <dbReference type="Pfam" id="PF14021"/>
    </source>
</evidence>
<feature type="domain" description="TNT" evidence="2">
    <location>
        <begin position="693"/>
        <end position="777"/>
    </location>
</feature>
<feature type="domain" description="Outer membrane channel protein CpnT-like N-terminal" evidence="3">
    <location>
        <begin position="11"/>
        <end position="115"/>
    </location>
</feature>
<reference evidence="4" key="2">
    <citation type="submission" date="2020-09" db="EMBL/GenBank/DDBJ databases">
        <authorList>
            <person name="Sun Q."/>
            <person name="Ohkuma M."/>
        </authorList>
    </citation>
    <scope>NUCLEOTIDE SEQUENCE</scope>
    <source>
        <strain evidence="4">JCM 3313</strain>
    </source>
</reference>
<reference evidence="4" key="1">
    <citation type="journal article" date="2014" name="Int. J. Syst. Evol. Microbiol.">
        <title>Complete genome sequence of Corynebacterium casei LMG S-19264T (=DSM 44701T), isolated from a smear-ripened cheese.</title>
        <authorList>
            <consortium name="US DOE Joint Genome Institute (JGI-PGF)"/>
            <person name="Walter F."/>
            <person name="Albersmeier A."/>
            <person name="Kalinowski J."/>
            <person name="Ruckert C."/>
        </authorList>
    </citation>
    <scope>NUCLEOTIDE SEQUENCE</scope>
    <source>
        <strain evidence="4">JCM 3313</strain>
    </source>
</reference>
<dbReference type="EMBL" id="BMRG01000011">
    <property type="protein sequence ID" value="GGP70283.1"/>
    <property type="molecule type" value="Genomic_DNA"/>
</dbReference>
<dbReference type="RefSeq" id="WP_189225657.1">
    <property type="nucleotide sequence ID" value="NZ_BMRG01000011.1"/>
</dbReference>
<feature type="compositionally biased region" description="Gly residues" evidence="1">
    <location>
        <begin position="403"/>
        <end position="418"/>
    </location>
</feature>
<sequence>MGIELPAELAEVAARAGVVWPKADEDAMRASAAAWREAGTKLAALASESDGAAGAALRGATGATADAARRHWNAFVAPDGHLSEVVRGCRAAADRLDHAAERIGAAKVELVRELVDLAKNTDAANTAAKAGHPTALLGLDTAVRGASVNAAHLTQRLAEAVRLDGEVGAGHGQTPVSADPGARGGLLGGLLGEVVAPVAGAVTAPVAGVVAPVVGEVVAPLVGDVVAPVVGGVVTPLVGDVVAPLVGDVVAPVVGEVVAPVVNEVVAPVVDDVIAPVVGEVVTPLVGDVVAPVVGEVVAPVVDEVVAPVAGEVVAPIVGGVAAPAVTAPVTDAVAGAVAPAVNPIAAPLVGDVAATGAVQPDVPARGADTVSQSAATLLERPVLPTEAAPPPAQPAQAPAASGQGGSSFGGPAFGGQGAAPASGGTTGAGAPPASAPAQAAQAAQAQQAPGQRAEPRGGQPLPKDPRAGQSIGAALSGEPKPTQAGADPKAVADAKTGHDAKTGPDTKTGHDAKPDRDLKPDREPVPSAAEDSAVAVLPGAGGLGAVVPTELVTATATPSATAPAEPRDEPTALLLLSMFPGGTLPAPRRAPARQLPTPSDDRDFAAGLRFEPGGHPDGHLVDATARPLPRRAPGPGRDDIAHLVEGYDPQAGMHERDWDHRFLVRADPPEYAWPPGELFPEGGYEQGQPGVLAPGTEVDRFGTPEGRVLSEAGTPFAARALPPALLTAGYRRYRVVRELPVWFTLSAPWFGQDGGGVRYRTTHPVVELVALGHLEELS</sequence>
<dbReference type="AlphaFoldDB" id="A0A918EG34"/>
<accession>A0A918EG34</accession>
<feature type="compositionally biased region" description="Low complexity" evidence="1">
    <location>
        <begin position="419"/>
        <end position="452"/>
    </location>
</feature>
<dbReference type="PANTHER" id="PTHR42059">
    <property type="entry name" value="TNT DOMAIN-CONTAINING PROTEIN"/>
    <property type="match status" value="1"/>
</dbReference>
<feature type="region of interest" description="Disordered" evidence="1">
    <location>
        <begin position="385"/>
        <end position="531"/>
    </location>
</feature>
<dbReference type="PANTHER" id="PTHR42059:SF1">
    <property type="entry name" value="TNT DOMAIN-CONTAINING PROTEIN"/>
    <property type="match status" value="1"/>
</dbReference>
<dbReference type="Pfam" id="PF25547">
    <property type="entry name" value="WXG100_2"/>
    <property type="match status" value="1"/>
</dbReference>
<proteinExistence type="predicted"/>
<dbReference type="InterPro" id="IPR025331">
    <property type="entry name" value="TNT"/>
</dbReference>
<keyword evidence="5" id="KW-1185">Reference proteome</keyword>
<evidence type="ECO:0000259" key="3">
    <source>
        <dbReference type="Pfam" id="PF25547"/>
    </source>
</evidence>
<dbReference type="Proteomes" id="UP000639606">
    <property type="component" value="Unassembled WGS sequence"/>
</dbReference>
<protein>
    <recommendedName>
        <fullName evidence="6">DUF4237 domain-containing protein</fullName>
    </recommendedName>
</protein>
<evidence type="ECO:0000313" key="5">
    <source>
        <dbReference type="Proteomes" id="UP000639606"/>
    </source>
</evidence>
<dbReference type="GO" id="GO:0050135">
    <property type="term" value="F:NADP+ nucleosidase activity"/>
    <property type="evidence" value="ECO:0007669"/>
    <property type="project" value="InterPro"/>
</dbReference>
<evidence type="ECO:0008006" key="6">
    <source>
        <dbReference type="Google" id="ProtNLM"/>
    </source>
</evidence>
<organism evidence="4 5">
    <name type="scientific">Saccharothrix coeruleofusca</name>
    <dbReference type="NCBI Taxonomy" id="33919"/>
    <lineage>
        <taxon>Bacteria</taxon>
        <taxon>Bacillati</taxon>
        <taxon>Actinomycetota</taxon>
        <taxon>Actinomycetes</taxon>
        <taxon>Pseudonocardiales</taxon>
        <taxon>Pseudonocardiaceae</taxon>
        <taxon>Saccharothrix</taxon>
    </lineage>
</organism>
<dbReference type="Pfam" id="PF14021">
    <property type="entry name" value="TNT"/>
    <property type="match status" value="1"/>
</dbReference>
<dbReference type="InterPro" id="IPR057746">
    <property type="entry name" value="CpnT-like_N"/>
</dbReference>